<accession>A0A9Q3E1B8</accession>
<keyword evidence="3" id="KW-1185">Reference proteome</keyword>
<evidence type="ECO:0000313" key="3">
    <source>
        <dbReference type="Proteomes" id="UP000765509"/>
    </source>
</evidence>
<reference evidence="2" key="1">
    <citation type="submission" date="2021-03" db="EMBL/GenBank/DDBJ databases">
        <title>Draft genome sequence of rust myrtle Austropuccinia psidii MF-1, a brazilian biotype.</title>
        <authorList>
            <person name="Quecine M.C."/>
            <person name="Pachon D.M.R."/>
            <person name="Bonatelli M.L."/>
            <person name="Correr F.H."/>
            <person name="Franceschini L.M."/>
            <person name="Leite T.F."/>
            <person name="Margarido G.R.A."/>
            <person name="Almeida C.A."/>
            <person name="Ferrarezi J.A."/>
            <person name="Labate C.A."/>
        </authorList>
    </citation>
    <scope>NUCLEOTIDE SEQUENCE</scope>
    <source>
        <strain evidence="2">MF-1</strain>
    </source>
</reference>
<proteinExistence type="predicted"/>
<name>A0A9Q3E1B8_9BASI</name>
<sequence length="162" mass="17881">MPIYGIFVVLRFTTSDSPPSQIPSLAKALYEDHPQKSSLVPNLELKTSNQPIKSPQTAPITLPLLPLIKTGSLFSKEPFQLRSSEFPTPTLSLASKFEKPPQISQTSSLTFPQFKHLPNGAPQKEYANHPNLPNVYVTQYKGAPYKASSNIPPVPQSRPESK</sequence>
<comment type="caution">
    <text evidence="2">The sequence shown here is derived from an EMBL/GenBank/DDBJ whole genome shotgun (WGS) entry which is preliminary data.</text>
</comment>
<evidence type="ECO:0000313" key="2">
    <source>
        <dbReference type="EMBL" id="MBW0510493.1"/>
    </source>
</evidence>
<evidence type="ECO:0000256" key="1">
    <source>
        <dbReference type="SAM" id="MobiDB-lite"/>
    </source>
</evidence>
<dbReference type="AlphaFoldDB" id="A0A9Q3E1B8"/>
<feature type="region of interest" description="Disordered" evidence="1">
    <location>
        <begin position="112"/>
        <end position="133"/>
    </location>
</feature>
<gene>
    <name evidence="2" type="ORF">O181_050208</name>
</gene>
<dbReference type="Proteomes" id="UP000765509">
    <property type="component" value="Unassembled WGS sequence"/>
</dbReference>
<dbReference type="EMBL" id="AVOT02021592">
    <property type="protein sequence ID" value="MBW0510493.1"/>
    <property type="molecule type" value="Genomic_DNA"/>
</dbReference>
<protein>
    <submittedName>
        <fullName evidence="2">Uncharacterized protein</fullName>
    </submittedName>
</protein>
<organism evidence="2 3">
    <name type="scientific">Austropuccinia psidii MF-1</name>
    <dbReference type="NCBI Taxonomy" id="1389203"/>
    <lineage>
        <taxon>Eukaryota</taxon>
        <taxon>Fungi</taxon>
        <taxon>Dikarya</taxon>
        <taxon>Basidiomycota</taxon>
        <taxon>Pucciniomycotina</taxon>
        <taxon>Pucciniomycetes</taxon>
        <taxon>Pucciniales</taxon>
        <taxon>Sphaerophragmiaceae</taxon>
        <taxon>Austropuccinia</taxon>
    </lineage>
</organism>